<reference evidence="2" key="1">
    <citation type="journal article" date="2020" name="Nature">
        <title>Giant virus diversity and host interactions through global metagenomics.</title>
        <authorList>
            <person name="Schulz F."/>
            <person name="Roux S."/>
            <person name="Paez-Espino D."/>
            <person name="Jungbluth S."/>
            <person name="Walsh D.A."/>
            <person name="Denef V.J."/>
            <person name="McMahon K.D."/>
            <person name="Konstantinidis K.T."/>
            <person name="Eloe-Fadrosh E.A."/>
            <person name="Kyrpides N.C."/>
            <person name="Woyke T."/>
        </authorList>
    </citation>
    <scope>NUCLEOTIDE SEQUENCE</scope>
    <source>
        <strain evidence="2">GVMAG-S-3300013093-109</strain>
    </source>
</reference>
<organism evidence="2">
    <name type="scientific">viral metagenome</name>
    <dbReference type="NCBI Taxonomy" id="1070528"/>
    <lineage>
        <taxon>unclassified sequences</taxon>
        <taxon>metagenomes</taxon>
        <taxon>organismal metagenomes</taxon>
    </lineage>
</organism>
<evidence type="ECO:0000256" key="1">
    <source>
        <dbReference type="SAM" id="Coils"/>
    </source>
</evidence>
<evidence type="ECO:0000313" key="2">
    <source>
        <dbReference type="EMBL" id="QHU20396.1"/>
    </source>
</evidence>
<keyword evidence="1" id="KW-0175">Coiled coil</keyword>
<dbReference type="AlphaFoldDB" id="A0A6C0KTB9"/>
<protein>
    <submittedName>
        <fullName evidence="2">Uncharacterized protein</fullName>
    </submittedName>
</protein>
<sequence>MACPSNSSLTDDDLNSAFGDAKVIGLLPTSANGSSDREGNGMLKDTIVTGIVTSLQKRSVIPVANAEDADSYSSRLAVLLKNIQAEYCWYDSRYKYALDKLFNAIRMGYLANTEDTAGAVQKYLNFTQTLNRRLNDLTQVINGVSMQLLDSTSQMEKEIQQFNTKIQSQRTQLEKQNEIITSNEASTKIKQEMVKYTEEKARNSENLLKLYSFLNIVTVGLLVYVYKAAGDS</sequence>
<name>A0A6C0KTB9_9ZZZZ</name>
<dbReference type="EMBL" id="MN740968">
    <property type="protein sequence ID" value="QHU20396.1"/>
    <property type="molecule type" value="Genomic_DNA"/>
</dbReference>
<feature type="coiled-coil region" evidence="1">
    <location>
        <begin position="152"/>
        <end position="179"/>
    </location>
</feature>
<accession>A0A6C0KTB9</accession>
<proteinExistence type="predicted"/>